<accession>A0A7I8BVH0</accession>
<dbReference type="KEGG" id="plad:PPGU16_55620"/>
<dbReference type="Gene3D" id="3.90.550.10">
    <property type="entry name" value="Spore Coat Polysaccharide Biosynthesis Protein SpsA, Chain A"/>
    <property type="match status" value="1"/>
</dbReference>
<reference evidence="4 5" key="1">
    <citation type="journal article" date="2020" name="Genes (Basel)">
        <title>Genomic Comparison of Insect Gut Symbionts from Divergent Burkholderia Subclades.</title>
        <authorList>
            <person name="Takeshita K."/>
            <person name="Kikuchi Y."/>
        </authorList>
    </citation>
    <scope>NUCLEOTIDE SEQUENCE [LARGE SCALE GENOMIC DNA]</scope>
    <source>
        <strain evidence="4 5">PGU16</strain>
    </source>
</reference>
<dbReference type="PANTHER" id="PTHR43777:SF1">
    <property type="entry name" value="MOLYBDENUM COFACTOR CYTIDYLYLTRANSFERASE"/>
    <property type="match status" value="1"/>
</dbReference>
<dbReference type="GO" id="GO:0016779">
    <property type="term" value="F:nucleotidyltransferase activity"/>
    <property type="evidence" value="ECO:0007669"/>
    <property type="project" value="UniProtKB-ARBA"/>
</dbReference>
<dbReference type="Proteomes" id="UP000510888">
    <property type="component" value="Chromosome 2"/>
</dbReference>
<sequence>MPAQGPQKPNGNARATKATNDHPKTKNKTLAPFPRCTAQCPFNPDHLLVPPMAYASLATGVLLAAGYGSRFDPEGIHNKLLARLPDGTPVAFESAHRLLLVVPHVIAIVRPGSEMLARVLNDAGCHVIFSADAERGMGASLAAGIEASDDADGWIVALADMPRIATSTIEAVARAVDGDGSIVAPYYQGQRGHPVGFGIEHRDALLALDGDTGARALFATHPVKRIEVDDPGVLNDIDTPEDLRNV</sequence>
<dbReference type="PANTHER" id="PTHR43777">
    <property type="entry name" value="MOLYBDENUM COFACTOR CYTIDYLYLTRANSFERASE"/>
    <property type="match status" value="1"/>
</dbReference>
<evidence type="ECO:0000313" key="5">
    <source>
        <dbReference type="Proteomes" id="UP000510888"/>
    </source>
</evidence>
<evidence type="ECO:0000256" key="2">
    <source>
        <dbReference type="SAM" id="MobiDB-lite"/>
    </source>
</evidence>
<dbReference type="SUPFAM" id="SSF53448">
    <property type="entry name" value="Nucleotide-diphospho-sugar transferases"/>
    <property type="match status" value="1"/>
</dbReference>
<gene>
    <name evidence="4" type="ORF">PPGU16_55620</name>
</gene>
<feature type="region of interest" description="Disordered" evidence="2">
    <location>
        <begin position="1"/>
        <end position="30"/>
    </location>
</feature>
<dbReference type="EMBL" id="AP023175">
    <property type="protein sequence ID" value="BCF92495.1"/>
    <property type="molecule type" value="Genomic_DNA"/>
</dbReference>
<evidence type="ECO:0000259" key="3">
    <source>
        <dbReference type="Pfam" id="PF12804"/>
    </source>
</evidence>
<dbReference type="InterPro" id="IPR029044">
    <property type="entry name" value="Nucleotide-diphossugar_trans"/>
</dbReference>
<evidence type="ECO:0000256" key="1">
    <source>
        <dbReference type="ARBA" id="ARBA00022842"/>
    </source>
</evidence>
<dbReference type="Pfam" id="PF12804">
    <property type="entry name" value="NTP_transf_3"/>
    <property type="match status" value="1"/>
</dbReference>
<name>A0A7I8BVH0_9BURK</name>
<proteinExistence type="predicted"/>
<keyword evidence="5" id="KW-1185">Reference proteome</keyword>
<evidence type="ECO:0000313" key="4">
    <source>
        <dbReference type="EMBL" id="BCF92495.1"/>
    </source>
</evidence>
<protein>
    <recommendedName>
        <fullName evidence="3">MobA-like NTP transferase domain-containing protein</fullName>
    </recommendedName>
</protein>
<feature type="domain" description="MobA-like NTP transferase" evidence="3">
    <location>
        <begin position="60"/>
        <end position="221"/>
    </location>
</feature>
<dbReference type="InterPro" id="IPR025877">
    <property type="entry name" value="MobA-like_NTP_Trfase"/>
</dbReference>
<dbReference type="CDD" id="cd04182">
    <property type="entry name" value="GT_2_like_f"/>
    <property type="match status" value="1"/>
</dbReference>
<keyword evidence="1" id="KW-0460">Magnesium</keyword>
<organism evidence="4 5">
    <name type="scientific">Paraburkholderia largidicola</name>
    <dbReference type="NCBI Taxonomy" id="3014751"/>
    <lineage>
        <taxon>Bacteria</taxon>
        <taxon>Pseudomonadati</taxon>
        <taxon>Pseudomonadota</taxon>
        <taxon>Betaproteobacteria</taxon>
        <taxon>Burkholderiales</taxon>
        <taxon>Burkholderiaceae</taxon>
        <taxon>Paraburkholderia</taxon>
    </lineage>
</organism>
<dbReference type="AlphaFoldDB" id="A0A7I8BVH0"/>